<feature type="domain" description="Putative DNA-binding" evidence="1">
    <location>
        <begin position="7"/>
        <end position="92"/>
    </location>
</feature>
<dbReference type="InterPro" id="IPR018640">
    <property type="entry name" value="DUF2063"/>
</dbReference>
<organism evidence="2 3">
    <name type="scientific">Phenylobacterium conjunctum</name>
    <dbReference type="NCBI Taxonomy" id="1298959"/>
    <lineage>
        <taxon>Bacteria</taxon>
        <taxon>Pseudomonadati</taxon>
        <taxon>Pseudomonadota</taxon>
        <taxon>Alphaproteobacteria</taxon>
        <taxon>Caulobacterales</taxon>
        <taxon>Caulobacteraceae</taxon>
        <taxon>Phenylobacterium</taxon>
    </lineage>
</organism>
<comment type="caution">
    <text evidence="2">The sequence shown here is derived from an EMBL/GenBank/DDBJ whole genome shotgun (WGS) entry which is preliminary data.</text>
</comment>
<dbReference type="RefSeq" id="WP_377354349.1">
    <property type="nucleotide sequence ID" value="NZ_JBHTLQ010000045.1"/>
</dbReference>
<evidence type="ECO:0000259" key="1">
    <source>
        <dbReference type="Pfam" id="PF09836"/>
    </source>
</evidence>
<gene>
    <name evidence="2" type="ORF">ACFQ27_16300</name>
</gene>
<dbReference type="EMBL" id="JBHTLQ010000045">
    <property type="protein sequence ID" value="MFD1192150.1"/>
    <property type="molecule type" value="Genomic_DNA"/>
</dbReference>
<name>A0ABW3T516_9CAUL</name>
<sequence length="252" mass="25692">MSELSLFQDAFSAALAGDDAALAPWGAEPAGVSVYRNTVAKGCADALVANFPAVAKVTGEAWLSAAAVRHAAERPPAKASLLDHGGDFADWLEGFAPAAAMPFLAALARLDRAWVEAHLAEDAAPLEAAAFEALGAEDFAVTAPTLHPSARLFTFDDGLAELWLALRAEPASEALELDDAPSAVLVLRPRLTVETLSLSPGGAAFLAACRAGQSLAQAAEAALTTEPGLDLAGLFSTLIAAGAFAGFTDIPA</sequence>
<accession>A0ABW3T516</accession>
<keyword evidence="3" id="KW-1185">Reference proteome</keyword>
<reference evidence="3" key="1">
    <citation type="journal article" date="2019" name="Int. J. Syst. Evol. Microbiol.">
        <title>The Global Catalogue of Microorganisms (GCM) 10K type strain sequencing project: providing services to taxonomists for standard genome sequencing and annotation.</title>
        <authorList>
            <consortium name="The Broad Institute Genomics Platform"/>
            <consortium name="The Broad Institute Genome Sequencing Center for Infectious Disease"/>
            <person name="Wu L."/>
            <person name="Ma J."/>
        </authorList>
    </citation>
    <scope>NUCLEOTIDE SEQUENCE [LARGE SCALE GENOMIC DNA]</scope>
    <source>
        <strain evidence="3">CCUG 55074</strain>
    </source>
</reference>
<dbReference type="Proteomes" id="UP001597216">
    <property type="component" value="Unassembled WGS sequence"/>
</dbReference>
<proteinExistence type="predicted"/>
<evidence type="ECO:0000313" key="2">
    <source>
        <dbReference type="EMBL" id="MFD1192150.1"/>
    </source>
</evidence>
<dbReference type="GO" id="GO:0003677">
    <property type="term" value="F:DNA binding"/>
    <property type="evidence" value="ECO:0007669"/>
    <property type="project" value="UniProtKB-KW"/>
</dbReference>
<evidence type="ECO:0000313" key="3">
    <source>
        <dbReference type="Proteomes" id="UP001597216"/>
    </source>
</evidence>
<dbReference type="Pfam" id="PF09836">
    <property type="entry name" value="DUF2063"/>
    <property type="match status" value="1"/>
</dbReference>
<protein>
    <submittedName>
        <fullName evidence="2">DNA-binding domain-containing protein</fullName>
    </submittedName>
</protein>
<keyword evidence="2" id="KW-0238">DNA-binding</keyword>